<evidence type="ECO:0000256" key="2">
    <source>
        <dbReference type="ARBA" id="ARBA00023125"/>
    </source>
</evidence>
<evidence type="ECO:0008006" key="7">
    <source>
        <dbReference type="Google" id="ProtNLM"/>
    </source>
</evidence>
<keyword evidence="3" id="KW-0804">Transcription</keyword>
<dbReference type="Proteomes" id="UP000054321">
    <property type="component" value="Unassembled WGS sequence"/>
</dbReference>
<dbReference type="PANTHER" id="PTHR47424">
    <property type="entry name" value="REGULATORY PROTEIN GAL4"/>
    <property type="match status" value="1"/>
</dbReference>
<dbReference type="OrthoDB" id="424974at2759"/>
<dbReference type="GO" id="GO:0000978">
    <property type="term" value="F:RNA polymerase II cis-regulatory region sequence-specific DNA binding"/>
    <property type="evidence" value="ECO:0007669"/>
    <property type="project" value="TreeGrafter"/>
</dbReference>
<organism evidence="5 6">
    <name type="scientific">Oidiodendron maius (strain Zn)</name>
    <dbReference type="NCBI Taxonomy" id="913774"/>
    <lineage>
        <taxon>Eukaryota</taxon>
        <taxon>Fungi</taxon>
        <taxon>Dikarya</taxon>
        <taxon>Ascomycota</taxon>
        <taxon>Pezizomycotina</taxon>
        <taxon>Leotiomycetes</taxon>
        <taxon>Leotiomycetes incertae sedis</taxon>
        <taxon>Myxotrichaceae</taxon>
        <taxon>Oidiodendron</taxon>
    </lineage>
</organism>
<evidence type="ECO:0000256" key="1">
    <source>
        <dbReference type="ARBA" id="ARBA00023015"/>
    </source>
</evidence>
<keyword evidence="6" id="KW-1185">Reference proteome</keyword>
<dbReference type="HOGENOM" id="CLU_1595105_0_0_1"/>
<protein>
    <recommendedName>
        <fullName evidence="7">Transcription factor domain-containing protein</fullName>
    </recommendedName>
</protein>
<dbReference type="InParanoid" id="A0A0C3DTR5"/>
<sequence length="143" mass="16429">MCVEAAQQVTSPIIETLEPDELIGLLPWWYRVYYLHIAGTNFLAAMFGPNLFTESVSQSWHNAMSALRTHEHLSTYIQQCIRTFETLLMRIMETRYPNSDGSGEAAIEEGTSYFFGDIFQDVGFDFDIYIYIFGTEDIISDQL</sequence>
<dbReference type="AlphaFoldDB" id="A0A0C3DTR5"/>
<dbReference type="InterPro" id="IPR051127">
    <property type="entry name" value="Fungal_SecMet_Regulators"/>
</dbReference>
<dbReference type="GO" id="GO:0000981">
    <property type="term" value="F:DNA-binding transcription factor activity, RNA polymerase II-specific"/>
    <property type="evidence" value="ECO:0007669"/>
    <property type="project" value="TreeGrafter"/>
</dbReference>
<evidence type="ECO:0000256" key="3">
    <source>
        <dbReference type="ARBA" id="ARBA00023163"/>
    </source>
</evidence>
<dbReference type="GO" id="GO:0000435">
    <property type="term" value="P:positive regulation of transcription from RNA polymerase II promoter by galactose"/>
    <property type="evidence" value="ECO:0007669"/>
    <property type="project" value="TreeGrafter"/>
</dbReference>
<dbReference type="PANTHER" id="PTHR47424:SF3">
    <property type="entry name" value="REGULATORY PROTEIN GAL4"/>
    <property type="match status" value="1"/>
</dbReference>
<dbReference type="GO" id="GO:0005634">
    <property type="term" value="C:nucleus"/>
    <property type="evidence" value="ECO:0007669"/>
    <property type="project" value="TreeGrafter"/>
</dbReference>
<name>A0A0C3DTR5_OIDMZ</name>
<evidence type="ECO:0000256" key="4">
    <source>
        <dbReference type="ARBA" id="ARBA00023242"/>
    </source>
</evidence>
<evidence type="ECO:0000313" key="6">
    <source>
        <dbReference type="Proteomes" id="UP000054321"/>
    </source>
</evidence>
<accession>A0A0C3DTR5</accession>
<evidence type="ECO:0000313" key="5">
    <source>
        <dbReference type="EMBL" id="KIN05468.1"/>
    </source>
</evidence>
<gene>
    <name evidence="5" type="ORF">OIDMADRAFT_48999</name>
</gene>
<proteinExistence type="predicted"/>
<reference evidence="5 6" key="1">
    <citation type="submission" date="2014-04" db="EMBL/GenBank/DDBJ databases">
        <authorList>
            <consortium name="DOE Joint Genome Institute"/>
            <person name="Kuo A."/>
            <person name="Martino E."/>
            <person name="Perotto S."/>
            <person name="Kohler A."/>
            <person name="Nagy L.G."/>
            <person name="Floudas D."/>
            <person name="Copeland A."/>
            <person name="Barry K.W."/>
            <person name="Cichocki N."/>
            <person name="Veneault-Fourrey C."/>
            <person name="LaButti K."/>
            <person name="Lindquist E.A."/>
            <person name="Lipzen A."/>
            <person name="Lundell T."/>
            <person name="Morin E."/>
            <person name="Murat C."/>
            <person name="Sun H."/>
            <person name="Tunlid A."/>
            <person name="Henrissat B."/>
            <person name="Grigoriev I.V."/>
            <person name="Hibbett D.S."/>
            <person name="Martin F."/>
            <person name="Nordberg H.P."/>
            <person name="Cantor M.N."/>
            <person name="Hua S.X."/>
        </authorList>
    </citation>
    <scope>NUCLEOTIDE SEQUENCE [LARGE SCALE GENOMIC DNA]</scope>
    <source>
        <strain evidence="5 6">Zn</strain>
    </source>
</reference>
<reference evidence="6" key="2">
    <citation type="submission" date="2015-01" db="EMBL/GenBank/DDBJ databases">
        <title>Evolutionary Origins and Diversification of the Mycorrhizal Mutualists.</title>
        <authorList>
            <consortium name="DOE Joint Genome Institute"/>
            <consortium name="Mycorrhizal Genomics Consortium"/>
            <person name="Kohler A."/>
            <person name="Kuo A."/>
            <person name="Nagy L.G."/>
            <person name="Floudas D."/>
            <person name="Copeland A."/>
            <person name="Barry K.W."/>
            <person name="Cichocki N."/>
            <person name="Veneault-Fourrey C."/>
            <person name="LaButti K."/>
            <person name="Lindquist E.A."/>
            <person name="Lipzen A."/>
            <person name="Lundell T."/>
            <person name="Morin E."/>
            <person name="Murat C."/>
            <person name="Riley R."/>
            <person name="Ohm R."/>
            <person name="Sun H."/>
            <person name="Tunlid A."/>
            <person name="Henrissat B."/>
            <person name="Grigoriev I.V."/>
            <person name="Hibbett D.S."/>
            <person name="Martin F."/>
        </authorList>
    </citation>
    <scope>NUCLEOTIDE SEQUENCE [LARGE SCALE GENOMIC DNA]</scope>
    <source>
        <strain evidence="6">Zn</strain>
    </source>
</reference>
<keyword evidence="1" id="KW-0805">Transcription regulation</keyword>
<dbReference type="STRING" id="913774.A0A0C3DTR5"/>
<dbReference type="EMBL" id="KN832871">
    <property type="protein sequence ID" value="KIN05468.1"/>
    <property type="molecule type" value="Genomic_DNA"/>
</dbReference>
<keyword evidence="4" id="KW-0539">Nucleus</keyword>
<keyword evidence="2" id="KW-0238">DNA-binding</keyword>